<gene>
    <name evidence="1" type="ORF">ORAREDHAP_LOCUS27555</name>
</gene>
<protein>
    <submittedName>
        <fullName evidence="1">Uncharacterized protein</fullName>
    </submittedName>
</protein>
<dbReference type="EMBL" id="CAEKKB010000004">
    <property type="protein sequence ID" value="CAB4308287.1"/>
    <property type="molecule type" value="Genomic_DNA"/>
</dbReference>
<dbReference type="Proteomes" id="UP000507245">
    <property type="component" value="Unassembled WGS sequence"/>
</dbReference>
<reference evidence="2" key="1">
    <citation type="journal article" date="2020" name="Genome Biol.">
        <title>Gamete binning: chromosome-level and haplotype-resolved genome assembly enabled by high-throughput single-cell sequencing of gamete genomes.</title>
        <authorList>
            <person name="Campoy J.A."/>
            <person name="Sun H."/>
            <person name="Goel M."/>
            <person name="Jiao W.-B."/>
            <person name="Folz-Donahue K."/>
            <person name="Wang N."/>
            <person name="Rubio M."/>
            <person name="Liu C."/>
            <person name="Kukat C."/>
            <person name="Ruiz D."/>
            <person name="Huettel B."/>
            <person name="Schneeberger K."/>
        </authorList>
    </citation>
    <scope>NUCLEOTIDE SEQUENCE [LARGE SCALE GENOMIC DNA]</scope>
    <source>
        <strain evidence="2">cv. Rojo Pasion</strain>
    </source>
</reference>
<dbReference type="AlphaFoldDB" id="A0A6J5X729"/>
<keyword evidence="2" id="KW-1185">Reference proteome</keyword>
<sequence length="131" mass="15414">MSNVCFIILPGLRRIHPRIQIFLVRTITMVRKEMFDIEHIGRFAEVKAACLALSLMRMLLAYHLQLISPTEATISSGIEFILLRQLIASLWIIFFMEKEDDKWKKSYSLRRSSSRCEEKSEIRIRNQEKVA</sequence>
<evidence type="ECO:0000313" key="1">
    <source>
        <dbReference type="EMBL" id="CAB4308287.1"/>
    </source>
</evidence>
<organism evidence="1 2">
    <name type="scientific">Prunus armeniaca</name>
    <name type="common">Apricot</name>
    <name type="synonym">Armeniaca vulgaris</name>
    <dbReference type="NCBI Taxonomy" id="36596"/>
    <lineage>
        <taxon>Eukaryota</taxon>
        <taxon>Viridiplantae</taxon>
        <taxon>Streptophyta</taxon>
        <taxon>Embryophyta</taxon>
        <taxon>Tracheophyta</taxon>
        <taxon>Spermatophyta</taxon>
        <taxon>Magnoliopsida</taxon>
        <taxon>eudicotyledons</taxon>
        <taxon>Gunneridae</taxon>
        <taxon>Pentapetalae</taxon>
        <taxon>rosids</taxon>
        <taxon>fabids</taxon>
        <taxon>Rosales</taxon>
        <taxon>Rosaceae</taxon>
        <taxon>Amygdaloideae</taxon>
        <taxon>Amygdaleae</taxon>
        <taxon>Prunus</taxon>
    </lineage>
</organism>
<proteinExistence type="predicted"/>
<evidence type="ECO:0000313" key="2">
    <source>
        <dbReference type="Proteomes" id="UP000507245"/>
    </source>
</evidence>
<name>A0A6J5X729_PRUAR</name>
<accession>A0A6J5X729</accession>